<accession>A0A9P8V9K0</accession>
<name>A0A9P8V9K0_9PEZI</name>
<dbReference type="AlphaFoldDB" id="A0A9P8V9K0"/>
<evidence type="ECO:0000313" key="2">
    <source>
        <dbReference type="EMBL" id="KAH6683549.1"/>
    </source>
</evidence>
<organism evidence="2 3">
    <name type="scientific">Plectosphaerella plurivora</name>
    <dbReference type="NCBI Taxonomy" id="936078"/>
    <lineage>
        <taxon>Eukaryota</taxon>
        <taxon>Fungi</taxon>
        <taxon>Dikarya</taxon>
        <taxon>Ascomycota</taxon>
        <taxon>Pezizomycotina</taxon>
        <taxon>Sordariomycetes</taxon>
        <taxon>Hypocreomycetidae</taxon>
        <taxon>Glomerellales</taxon>
        <taxon>Plectosphaerellaceae</taxon>
        <taxon>Plectosphaerella</taxon>
    </lineage>
</organism>
<feature type="region of interest" description="Disordered" evidence="1">
    <location>
        <begin position="178"/>
        <end position="217"/>
    </location>
</feature>
<evidence type="ECO:0008006" key="4">
    <source>
        <dbReference type="Google" id="ProtNLM"/>
    </source>
</evidence>
<keyword evidence="3" id="KW-1185">Reference proteome</keyword>
<dbReference type="Proteomes" id="UP000770015">
    <property type="component" value="Unassembled WGS sequence"/>
</dbReference>
<proteinExistence type="predicted"/>
<sequence length="487" mass="54160">MAEIVGAVASGFTLAGVAVSSARAVIRLRQLWSEVKEVPQSIQGLMLKVELFETIILEMEQTATVTPTDRQLTRGPDSAIARSTEHCQRQLKGLSDLINDLEAAITAQKRPKRMVAKVKVALGGSRLAEFERRMRDVVDTLTISMAARNLALAQMNLRQTSSFSRALMHQIEIISPGQIMDDDDDGEKNRQRVVSDPTGSAVLKSTHGKKSGQGQIISKPTSSEFSIGVMHRKLGGFLFNRRSTEAGVLSESEFGIEARAPMWLYGTAFKFQVTRARGAWATLFRCYNVRPRDAPVFNFAREGNSRAVLALIEQNQASVYDIDYFGQGILHMLFQSPKIDLQSVSSLLAAEADLHLEDASSWTPPRSWLASQKSPGEGVYEFLSSMGAFEEEDSDSEFRFLWNATIFRAEGEAWYTVKFPSRASKDVALHQYGLFMTLLIPHLLTSRDMRELWPILEVKAKDEASGIVSLWFGISTAGYSTRDTRFA</sequence>
<comment type="caution">
    <text evidence="2">The sequence shown here is derived from an EMBL/GenBank/DDBJ whole genome shotgun (WGS) entry which is preliminary data.</text>
</comment>
<gene>
    <name evidence="2" type="ORF">F5X68DRAFT_262983</name>
</gene>
<feature type="non-terminal residue" evidence="2">
    <location>
        <position position="1"/>
    </location>
</feature>
<reference evidence="2" key="1">
    <citation type="journal article" date="2021" name="Nat. Commun.">
        <title>Genetic determinants of endophytism in the Arabidopsis root mycobiome.</title>
        <authorList>
            <person name="Mesny F."/>
            <person name="Miyauchi S."/>
            <person name="Thiergart T."/>
            <person name="Pickel B."/>
            <person name="Atanasova L."/>
            <person name="Karlsson M."/>
            <person name="Huettel B."/>
            <person name="Barry K.W."/>
            <person name="Haridas S."/>
            <person name="Chen C."/>
            <person name="Bauer D."/>
            <person name="Andreopoulos W."/>
            <person name="Pangilinan J."/>
            <person name="LaButti K."/>
            <person name="Riley R."/>
            <person name="Lipzen A."/>
            <person name="Clum A."/>
            <person name="Drula E."/>
            <person name="Henrissat B."/>
            <person name="Kohler A."/>
            <person name="Grigoriev I.V."/>
            <person name="Martin F.M."/>
            <person name="Hacquard S."/>
        </authorList>
    </citation>
    <scope>NUCLEOTIDE SEQUENCE</scope>
    <source>
        <strain evidence="2">MPI-SDFR-AT-0117</strain>
    </source>
</reference>
<dbReference type="EMBL" id="JAGSXJ010000017">
    <property type="protein sequence ID" value="KAH6683549.1"/>
    <property type="molecule type" value="Genomic_DNA"/>
</dbReference>
<protein>
    <recommendedName>
        <fullName evidence="4">Fungal N-terminal domain-containing protein</fullName>
    </recommendedName>
</protein>
<evidence type="ECO:0000313" key="3">
    <source>
        <dbReference type="Proteomes" id="UP000770015"/>
    </source>
</evidence>
<evidence type="ECO:0000256" key="1">
    <source>
        <dbReference type="SAM" id="MobiDB-lite"/>
    </source>
</evidence>
<dbReference type="OrthoDB" id="3200163at2759"/>